<evidence type="ECO:0000256" key="3">
    <source>
        <dbReference type="ARBA" id="ARBA00022448"/>
    </source>
</evidence>
<dbReference type="InterPro" id="IPR027417">
    <property type="entry name" value="P-loop_NTPase"/>
</dbReference>
<dbReference type="PROSITE" id="PS00211">
    <property type="entry name" value="ABC_TRANSPORTER_1"/>
    <property type="match status" value="1"/>
</dbReference>
<dbReference type="GO" id="GO:0042626">
    <property type="term" value="F:ATPase-coupled transmembrane transporter activity"/>
    <property type="evidence" value="ECO:0007669"/>
    <property type="project" value="TreeGrafter"/>
</dbReference>
<comment type="similarity">
    <text evidence="2">Belongs to the ABC transporter superfamily.</text>
</comment>
<dbReference type="Pfam" id="PF00005">
    <property type="entry name" value="ABC_tran"/>
    <property type="match status" value="1"/>
</dbReference>
<evidence type="ECO:0000256" key="1">
    <source>
        <dbReference type="ARBA" id="ARBA00004202"/>
    </source>
</evidence>
<dbReference type="AlphaFoldDB" id="A0A7C1CE73"/>
<dbReference type="InterPro" id="IPR050095">
    <property type="entry name" value="ECF_ABC_transporter_ATP-bd"/>
</dbReference>
<dbReference type="GO" id="GO:0005524">
    <property type="term" value="F:ATP binding"/>
    <property type="evidence" value="ECO:0007669"/>
    <property type="project" value="UniProtKB-KW"/>
</dbReference>
<keyword evidence="8" id="KW-0472">Membrane</keyword>
<comment type="function">
    <text evidence="9">Probably part of an ABC transporter complex. Responsible for energy coupling to the transport system.</text>
</comment>
<dbReference type="SMART" id="SM00382">
    <property type="entry name" value="AAA"/>
    <property type="match status" value="1"/>
</dbReference>
<dbReference type="SUPFAM" id="SSF52540">
    <property type="entry name" value="P-loop containing nucleoside triphosphate hydrolases"/>
    <property type="match status" value="1"/>
</dbReference>
<organism evidence="11">
    <name type="scientific">Thermofilum adornatum</name>
    <dbReference type="NCBI Taxonomy" id="1365176"/>
    <lineage>
        <taxon>Archaea</taxon>
        <taxon>Thermoproteota</taxon>
        <taxon>Thermoprotei</taxon>
        <taxon>Thermofilales</taxon>
        <taxon>Thermofilaceae</taxon>
        <taxon>Thermofilum</taxon>
    </lineage>
</organism>
<gene>
    <name evidence="11" type="ORF">ENN26_09535</name>
</gene>
<keyword evidence="5" id="KW-0547">Nucleotide-binding</keyword>
<evidence type="ECO:0000256" key="6">
    <source>
        <dbReference type="ARBA" id="ARBA00022840"/>
    </source>
</evidence>
<comment type="subcellular location">
    <subcellularLocation>
        <location evidence="1">Cell membrane</location>
        <topology evidence="1">Peripheral membrane protein</topology>
    </subcellularLocation>
</comment>
<dbReference type="Gene3D" id="3.40.50.300">
    <property type="entry name" value="P-loop containing nucleotide triphosphate hydrolases"/>
    <property type="match status" value="1"/>
</dbReference>
<proteinExistence type="inferred from homology"/>
<evidence type="ECO:0000256" key="7">
    <source>
        <dbReference type="ARBA" id="ARBA00022967"/>
    </source>
</evidence>
<comment type="caution">
    <text evidence="11">The sequence shown here is derived from an EMBL/GenBank/DDBJ whole genome shotgun (WGS) entry which is preliminary data.</text>
</comment>
<feature type="domain" description="ABC transporter" evidence="10">
    <location>
        <begin position="26"/>
        <end position="265"/>
    </location>
</feature>
<keyword evidence="4" id="KW-1003">Cell membrane</keyword>
<evidence type="ECO:0000256" key="5">
    <source>
        <dbReference type="ARBA" id="ARBA00022741"/>
    </source>
</evidence>
<protein>
    <submittedName>
        <fullName evidence="11">ATP-binding cassette domain-containing protein</fullName>
    </submittedName>
</protein>
<sequence>MGQEGYFVFIVLNNILWGDTFMGPSVVVRNLSAKYIGSDTWTVRAVDLQVNKGEMVVIMGPSGCGKTTLFRILAGLVPSLIPGTVEGEVTVEGVDVVRAGYKQLVGVVGLVYQNPEMQVITRSVIEELAMGPENLGLSREEIQKRIDWVTHVLNLYDLLDKDPQSLSGGEKQLIAIASVLTIKPKVLLLDEPTSMLDHRGTRLVLEAINQLKKEGLTILVAEHRVEWAVEAADRVAVMGRGTILLEGKPEEVFSRVEDIQRYGVRPPGIAEVAYELRKKGIDIPIPVKLEDSLKFGVGSK</sequence>
<dbReference type="FunFam" id="3.40.50.300:FF:000224">
    <property type="entry name" value="Energy-coupling factor transporter ATP-binding protein EcfA"/>
    <property type="match status" value="1"/>
</dbReference>
<name>A0A7C1CE73_9CREN</name>
<dbReference type="PANTHER" id="PTHR43553">
    <property type="entry name" value="HEAVY METAL TRANSPORTER"/>
    <property type="match status" value="1"/>
</dbReference>
<evidence type="ECO:0000256" key="4">
    <source>
        <dbReference type="ARBA" id="ARBA00022475"/>
    </source>
</evidence>
<dbReference type="InterPro" id="IPR003593">
    <property type="entry name" value="AAA+_ATPase"/>
</dbReference>
<evidence type="ECO:0000259" key="10">
    <source>
        <dbReference type="PROSITE" id="PS50893"/>
    </source>
</evidence>
<evidence type="ECO:0000313" key="11">
    <source>
        <dbReference type="EMBL" id="HDP15997.1"/>
    </source>
</evidence>
<keyword evidence="3" id="KW-0813">Transport</keyword>
<dbReference type="GO" id="GO:0016887">
    <property type="term" value="F:ATP hydrolysis activity"/>
    <property type="evidence" value="ECO:0007669"/>
    <property type="project" value="InterPro"/>
</dbReference>
<keyword evidence="6 11" id="KW-0067">ATP-binding</keyword>
<evidence type="ECO:0000256" key="2">
    <source>
        <dbReference type="ARBA" id="ARBA00005417"/>
    </source>
</evidence>
<dbReference type="InterPro" id="IPR015856">
    <property type="entry name" value="ABC_transpr_CbiO/EcfA_su"/>
</dbReference>
<dbReference type="CDD" id="cd03225">
    <property type="entry name" value="ABC_cobalt_CbiO_domain1"/>
    <property type="match status" value="1"/>
</dbReference>
<dbReference type="PROSITE" id="PS50893">
    <property type="entry name" value="ABC_TRANSPORTER_2"/>
    <property type="match status" value="1"/>
</dbReference>
<evidence type="ECO:0000256" key="9">
    <source>
        <dbReference type="ARBA" id="ARBA00025157"/>
    </source>
</evidence>
<keyword evidence="7" id="KW-1278">Translocase</keyword>
<dbReference type="InterPro" id="IPR017871">
    <property type="entry name" value="ABC_transporter-like_CS"/>
</dbReference>
<dbReference type="PANTHER" id="PTHR43553:SF24">
    <property type="entry name" value="ENERGY-COUPLING FACTOR TRANSPORTER ATP-BINDING PROTEIN ECFA1"/>
    <property type="match status" value="1"/>
</dbReference>
<dbReference type="InterPro" id="IPR003439">
    <property type="entry name" value="ABC_transporter-like_ATP-bd"/>
</dbReference>
<accession>A0A7C1CE73</accession>
<reference evidence="11" key="1">
    <citation type="journal article" date="2020" name="mSystems">
        <title>Genome- and Community-Level Interaction Insights into Carbon Utilization and Element Cycling Functions of Hydrothermarchaeota in Hydrothermal Sediment.</title>
        <authorList>
            <person name="Zhou Z."/>
            <person name="Liu Y."/>
            <person name="Xu W."/>
            <person name="Pan J."/>
            <person name="Luo Z.H."/>
            <person name="Li M."/>
        </authorList>
    </citation>
    <scope>NUCLEOTIDE SEQUENCE [LARGE SCALE GENOMIC DNA]</scope>
    <source>
        <strain evidence="11">SpSt-116</strain>
    </source>
</reference>
<evidence type="ECO:0000256" key="8">
    <source>
        <dbReference type="ARBA" id="ARBA00023136"/>
    </source>
</evidence>
<dbReference type="GO" id="GO:0043190">
    <property type="term" value="C:ATP-binding cassette (ABC) transporter complex"/>
    <property type="evidence" value="ECO:0007669"/>
    <property type="project" value="TreeGrafter"/>
</dbReference>
<dbReference type="EMBL" id="DSAY01000180">
    <property type="protein sequence ID" value="HDP15997.1"/>
    <property type="molecule type" value="Genomic_DNA"/>
</dbReference>